<evidence type="ECO:0000256" key="3">
    <source>
        <dbReference type="ARBA" id="ARBA00012721"/>
    </source>
</evidence>
<dbReference type="AlphaFoldDB" id="A0A7R7ABJ3"/>
<dbReference type="PANTHER" id="PTHR42945:SF1">
    <property type="entry name" value="HISTIDINE BIOSYNTHESIS BIFUNCTIONAL PROTEIN HIS7"/>
    <property type="match status" value="1"/>
</dbReference>
<keyword evidence="4" id="KW-0028">Amino-acid biosynthesis</keyword>
<dbReference type="InterPro" id="IPR038019">
    <property type="entry name" value="PRib_AMP_CycHydrolase_sf"/>
</dbReference>
<evidence type="ECO:0000256" key="1">
    <source>
        <dbReference type="ARBA" id="ARBA00000024"/>
    </source>
</evidence>
<dbReference type="KEGG" id="crr:CRDco_0990"/>
<dbReference type="Proteomes" id="UP000595596">
    <property type="component" value="Chromosome"/>
</dbReference>
<dbReference type="PANTHER" id="PTHR42945">
    <property type="entry name" value="HISTIDINE BIOSYNTHESIS BIFUNCTIONAL PROTEIN"/>
    <property type="match status" value="1"/>
</dbReference>
<feature type="domain" description="Phosphoribosyl-AMP cyclohydrolase" evidence="7">
    <location>
        <begin position="33"/>
        <end position="106"/>
    </location>
</feature>
<gene>
    <name evidence="8" type="primary">hisI</name>
    <name evidence="8" type="ORF">CRDco_0990</name>
</gene>
<keyword evidence="6" id="KW-0368">Histidine biosynthesis</keyword>
<accession>A0A7R7ABJ3</accession>
<evidence type="ECO:0000259" key="7">
    <source>
        <dbReference type="Pfam" id="PF01502"/>
    </source>
</evidence>
<evidence type="ECO:0000256" key="6">
    <source>
        <dbReference type="ARBA" id="ARBA00023102"/>
    </source>
</evidence>
<dbReference type="RefSeq" id="WP_201329414.1">
    <property type="nucleotide sequence ID" value="NZ_AP023214.1"/>
</dbReference>
<dbReference type="UniPathway" id="UPA00031">
    <property type="reaction ID" value="UER00008"/>
</dbReference>
<evidence type="ECO:0000313" key="9">
    <source>
        <dbReference type="Proteomes" id="UP000595596"/>
    </source>
</evidence>
<dbReference type="SUPFAM" id="SSF141734">
    <property type="entry name" value="HisI-like"/>
    <property type="match status" value="1"/>
</dbReference>
<comment type="pathway">
    <text evidence="2">Amino-acid biosynthesis; L-histidine biosynthesis; L-histidine from 5-phospho-alpha-D-ribose 1-diphosphate: step 3/9.</text>
</comment>
<keyword evidence="5 8" id="KW-0378">Hydrolase</keyword>
<name>A0A7R7ABJ3_CARRU</name>
<evidence type="ECO:0000256" key="4">
    <source>
        <dbReference type="ARBA" id="ARBA00022605"/>
    </source>
</evidence>
<reference evidence="8 9" key="1">
    <citation type="journal article" date="2020" name="Genome Biol. Evol.">
        <title>Comparative Genomics Underlines Multiple Roles of Profftella, an Obligate Symbiont of Psyllids: Providing Toxins, Vitamins, and Carotenoids.</title>
        <authorList>
            <person name="Nakabachi A."/>
            <person name="Piel J."/>
            <person name="Malenovsky I."/>
            <person name="Hirose Y."/>
        </authorList>
    </citation>
    <scope>NUCLEOTIDE SEQUENCE [LARGE SCALE GENOMIC DNA]</scope>
    <source>
        <strain evidence="8 9">Dco</strain>
    </source>
</reference>
<dbReference type="GO" id="GO:0000105">
    <property type="term" value="P:L-histidine biosynthetic process"/>
    <property type="evidence" value="ECO:0007669"/>
    <property type="project" value="UniProtKB-UniPathway"/>
</dbReference>
<dbReference type="Pfam" id="PF01502">
    <property type="entry name" value="PRA-CH"/>
    <property type="match status" value="1"/>
</dbReference>
<dbReference type="GO" id="GO:0004635">
    <property type="term" value="F:phosphoribosyl-AMP cyclohydrolase activity"/>
    <property type="evidence" value="ECO:0007669"/>
    <property type="project" value="UniProtKB-EC"/>
</dbReference>
<dbReference type="Gene3D" id="3.10.20.810">
    <property type="entry name" value="Phosphoribosyl-AMP cyclohydrolase"/>
    <property type="match status" value="1"/>
</dbReference>
<evidence type="ECO:0000256" key="2">
    <source>
        <dbReference type="ARBA" id="ARBA00005169"/>
    </source>
</evidence>
<proteinExistence type="predicted"/>
<dbReference type="InterPro" id="IPR002496">
    <property type="entry name" value="PRib_AMP_CycHydrolase_dom"/>
</dbReference>
<evidence type="ECO:0000313" key="8">
    <source>
        <dbReference type="EMBL" id="BCG49321.1"/>
    </source>
</evidence>
<sequence>MNNFIYKIFFLINWKRKIFPVVIQDFFNKKLLMLAWISKFSLLESFFIKKTCFWSRKLKKKWRKGYFSNNLQIINKIKFDCDIDSIVFEIFDNKNNCHYIKKSCFNYFI</sequence>
<keyword evidence="9" id="KW-1185">Reference proteome</keyword>
<evidence type="ECO:0000256" key="5">
    <source>
        <dbReference type="ARBA" id="ARBA00022801"/>
    </source>
</evidence>
<dbReference type="EMBL" id="AP023214">
    <property type="protein sequence ID" value="BCG49321.1"/>
    <property type="molecule type" value="Genomic_DNA"/>
</dbReference>
<dbReference type="EC" id="3.5.4.19" evidence="3"/>
<protein>
    <recommendedName>
        <fullName evidence="3">phosphoribosyl-AMP cyclohydrolase</fullName>
        <ecNumber evidence="3">3.5.4.19</ecNumber>
    </recommendedName>
</protein>
<organism evidence="8 9">
    <name type="scientific">Candidatus Carsonella ruddii</name>
    <name type="common">Diaphorina cf. continua</name>
    <dbReference type="NCBI Taxonomy" id="2661587"/>
    <lineage>
        <taxon>Bacteria</taxon>
        <taxon>Pseudomonadati</taxon>
        <taxon>Pseudomonadota</taxon>
        <taxon>Gammaproteobacteria</taxon>
        <taxon>Oceanospirillales</taxon>
        <taxon>Halomonadaceae</taxon>
        <taxon>Zymobacter group</taxon>
        <taxon>Candidatus Carsonella</taxon>
    </lineage>
</organism>
<comment type="catalytic activity">
    <reaction evidence="1">
        <text>1-(5-phospho-beta-D-ribosyl)-5'-AMP + H2O = 1-(5-phospho-beta-D-ribosyl)-5-[(5-phospho-beta-D-ribosylamino)methylideneamino]imidazole-4-carboxamide</text>
        <dbReference type="Rhea" id="RHEA:20049"/>
        <dbReference type="ChEBI" id="CHEBI:15377"/>
        <dbReference type="ChEBI" id="CHEBI:58435"/>
        <dbReference type="ChEBI" id="CHEBI:59457"/>
        <dbReference type="EC" id="3.5.4.19"/>
    </reaction>
</comment>